<evidence type="ECO:0000313" key="1">
    <source>
        <dbReference type="Ensembl" id="ENSMMNP00015025930.1"/>
    </source>
</evidence>
<proteinExistence type="predicted"/>
<sequence length="113" mass="11748">MTYHLYSSRCVVPEAPGRWIKRTGASLVPQALCRHCPGDDPLAGPILAVVAKAGGALAVPPRPSSRLAAEAEEGHEAEAGETMKGTFKVCIITGPWKQGSLAATEHGTCSNPS</sequence>
<evidence type="ECO:0000313" key="2">
    <source>
        <dbReference type="Proteomes" id="UP000694561"/>
    </source>
</evidence>
<name>A0A8C6CCA7_MONMO</name>
<reference evidence="1" key="2">
    <citation type="submission" date="2025-09" db="UniProtKB">
        <authorList>
            <consortium name="Ensembl"/>
        </authorList>
    </citation>
    <scope>IDENTIFICATION</scope>
</reference>
<dbReference type="AlphaFoldDB" id="A0A8C6CCA7"/>
<organism evidence="1 2">
    <name type="scientific">Monodon monoceros</name>
    <name type="common">Narwhal</name>
    <name type="synonym">Ceratodon monodon</name>
    <dbReference type="NCBI Taxonomy" id="40151"/>
    <lineage>
        <taxon>Eukaryota</taxon>
        <taxon>Metazoa</taxon>
        <taxon>Chordata</taxon>
        <taxon>Craniata</taxon>
        <taxon>Vertebrata</taxon>
        <taxon>Euteleostomi</taxon>
        <taxon>Mammalia</taxon>
        <taxon>Eutheria</taxon>
        <taxon>Laurasiatheria</taxon>
        <taxon>Artiodactyla</taxon>
        <taxon>Whippomorpha</taxon>
        <taxon>Cetacea</taxon>
        <taxon>Odontoceti</taxon>
        <taxon>Monodontidae</taxon>
        <taxon>Monodon</taxon>
    </lineage>
</organism>
<dbReference type="GeneTree" id="ENSGT00920000150769"/>
<accession>A0A8C6CCA7</accession>
<protein>
    <submittedName>
        <fullName evidence="1">Uncharacterized protein</fullName>
    </submittedName>
</protein>
<dbReference type="Ensembl" id="ENSMMNT00015028505.1">
    <property type="protein sequence ID" value="ENSMMNP00015025930.1"/>
    <property type="gene ID" value="ENSMMNG00015018992.1"/>
</dbReference>
<keyword evidence="2" id="KW-1185">Reference proteome</keyword>
<dbReference type="Proteomes" id="UP000694561">
    <property type="component" value="Unplaced"/>
</dbReference>
<reference evidence="1" key="1">
    <citation type="submission" date="2025-08" db="UniProtKB">
        <authorList>
            <consortium name="Ensembl"/>
        </authorList>
    </citation>
    <scope>IDENTIFICATION</scope>
</reference>